<dbReference type="InterPro" id="IPR001610">
    <property type="entry name" value="PAC"/>
</dbReference>
<accession>A0A1J3EM28</accession>
<evidence type="ECO:0000256" key="11">
    <source>
        <dbReference type="ARBA" id="ARBA00022991"/>
    </source>
</evidence>
<evidence type="ECO:0000256" key="6">
    <source>
        <dbReference type="ARBA" id="ARBA00022606"/>
    </source>
</evidence>
<dbReference type="Pfam" id="PF24681">
    <property type="entry name" value="Kelch_KLHDC2_KLHL20_DRC7"/>
    <property type="match status" value="1"/>
</dbReference>
<evidence type="ECO:0000256" key="3">
    <source>
        <dbReference type="ARBA" id="ARBA00007833"/>
    </source>
</evidence>
<dbReference type="PANTHER" id="PTHR46175">
    <property type="entry name" value="BACTERIOOPSIN TRANSCRIPTIONAL ACTIVATOR"/>
    <property type="match status" value="1"/>
</dbReference>
<dbReference type="SUPFAM" id="SSF81383">
    <property type="entry name" value="F-box domain"/>
    <property type="match status" value="1"/>
</dbReference>
<keyword evidence="11" id="KW-0157">Chromophore</keyword>
<keyword evidence="12" id="KW-0287">Flowering</keyword>
<evidence type="ECO:0000256" key="4">
    <source>
        <dbReference type="ARBA" id="ARBA00022441"/>
    </source>
</evidence>
<keyword evidence="8" id="KW-0288">FMN</keyword>
<keyword evidence="6" id="KW-0716">Sensory transduction</keyword>
<keyword evidence="10" id="KW-0833">Ubl conjugation pathway</keyword>
<dbReference type="GO" id="GO:0019005">
    <property type="term" value="C:SCF ubiquitin ligase complex"/>
    <property type="evidence" value="ECO:0007669"/>
    <property type="project" value="TreeGrafter"/>
</dbReference>
<dbReference type="SUPFAM" id="SSF117281">
    <property type="entry name" value="Kelch motif"/>
    <property type="match status" value="2"/>
</dbReference>
<dbReference type="SUPFAM" id="SSF55785">
    <property type="entry name" value="PYP-like sensor domain (PAS domain)"/>
    <property type="match status" value="1"/>
</dbReference>
<dbReference type="GO" id="GO:0016567">
    <property type="term" value="P:protein ubiquitination"/>
    <property type="evidence" value="ECO:0007669"/>
    <property type="project" value="UniProtKB-UniPathway"/>
</dbReference>
<dbReference type="InterPro" id="IPR000014">
    <property type="entry name" value="PAS"/>
</dbReference>
<dbReference type="Pfam" id="PF07646">
    <property type="entry name" value="Kelch_2"/>
    <property type="match status" value="1"/>
</dbReference>
<dbReference type="InterPro" id="IPR035965">
    <property type="entry name" value="PAS-like_dom_sf"/>
</dbReference>
<dbReference type="GO" id="GO:0005634">
    <property type="term" value="C:nucleus"/>
    <property type="evidence" value="ECO:0007669"/>
    <property type="project" value="UniProtKB-SubCell"/>
</dbReference>
<dbReference type="PROSITE" id="PS50112">
    <property type="entry name" value="PAS"/>
    <property type="match status" value="1"/>
</dbReference>
<dbReference type="FunFam" id="2.120.10.80:FF:000005">
    <property type="entry name" value="Putative LOV domain-containing protein"/>
    <property type="match status" value="1"/>
</dbReference>
<evidence type="ECO:0000256" key="1">
    <source>
        <dbReference type="ARBA" id="ARBA00004123"/>
    </source>
</evidence>
<evidence type="ECO:0000259" key="16">
    <source>
        <dbReference type="PROSITE" id="PS50112"/>
    </source>
</evidence>
<dbReference type="Pfam" id="PF13426">
    <property type="entry name" value="PAS_9"/>
    <property type="match status" value="1"/>
</dbReference>
<sequence>MAREHASEEAIGKRKKRCRVEHEEEDEYIDDGIGKEGVGDEKLPLEVGMFYYPMTPPSFIVSDALEPDFPLIYVNRVFEVFTGYRADEVLGRNCRFLQYMDPLAQRRHPLVDPVVVSEMRRCLEEGIEFQGELLNFRKDGTPLVNRLRLAPIRDDDGTITHVIGIQVFTETTIDLDRVSYPVFKQQTDEKSECLAASGSPRFREDHQDVCGMLQLSDEVLAHNILFRLTPRDVASIGSACRRMRELTKNENVRKMVCQNAWGKEITGTLEIMTKKLGWGRLARELTTLEAVCWRKFTVGGIVQPSRCNFSACAVGNRLVLFGGEGVNMQPLDDTFVLNLDAEFPEWQRVRVKSSPPGRWGHTLSCLHGSWLVVFGGCGREGLLNDVFVLDLDAKYPTWKEVAGGSTPPLPRSWHSSCTIEGSKLVVSGGCTDAGVLLSDTFLLDLTTDKPKWREIPTTWAPPSRLGHSLSVFGRTKILMFGGLANSGHLKLRSGEAYTIDLEEEKPRWREIECSAFTGAVAPPPRLDHVAVSMPCGRVIIFGGSIGGLHSPSQLFLIDPAEEKPSWRILNVPGKPPKFAWGHSTCVVGGTRVLVLGGHTGEEWILNELHELCLASRQDSDL</sequence>
<keyword evidence="14" id="KW-0675">Receptor</keyword>
<dbReference type="GO" id="GO:0009881">
    <property type="term" value="F:photoreceptor activity"/>
    <property type="evidence" value="ECO:0007669"/>
    <property type="project" value="UniProtKB-KW"/>
</dbReference>
<dbReference type="CDD" id="cd22154">
    <property type="entry name" value="F-box_AtADO-like"/>
    <property type="match status" value="1"/>
</dbReference>
<dbReference type="EMBL" id="GEVM01018847">
    <property type="protein sequence ID" value="JAU87091.1"/>
    <property type="molecule type" value="Transcribed_RNA"/>
</dbReference>
<dbReference type="InterPro" id="IPR011498">
    <property type="entry name" value="Kelch_2"/>
</dbReference>
<keyword evidence="4" id="KW-0880">Kelch repeat</keyword>
<dbReference type="UniPathway" id="UPA00143"/>
<dbReference type="FunFam" id="3.30.450.20:FF:000041">
    <property type="entry name" value="Adagio protein 1"/>
    <property type="match status" value="1"/>
</dbReference>
<dbReference type="EMBL" id="GEVK01020466">
    <property type="protein sequence ID" value="JAU32366.1"/>
    <property type="molecule type" value="Transcribed_RNA"/>
</dbReference>
<dbReference type="NCBIfam" id="TIGR00229">
    <property type="entry name" value="sensory_box"/>
    <property type="match status" value="1"/>
</dbReference>
<evidence type="ECO:0000256" key="2">
    <source>
        <dbReference type="ARBA" id="ARBA00004906"/>
    </source>
</evidence>
<organism evidence="17">
    <name type="scientific">Noccaea caerulescens</name>
    <name type="common">Alpine penny-cress</name>
    <name type="synonym">Thlaspi caerulescens</name>
    <dbReference type="NCBI Taxonomy" id="107243"/>
    <lineage>
        <taxon>Eukaryota</taxon>
        <taxon>Viridiplantae</taxon>
        <taxon>Streptophyta</taxon>
        <taxon>Embryophyta</taxon>
        <taxon>Tracheophyta</taxon>
        <taxon>Spermatophyta</taxon>
        <taxon>Magnoliopsida</taxon>
        <taxon>eudicotyledons</taxon>
        <taxon>Gunneridae</taxon>
        <taxon>Pentapetalae</taxon>
        <taxon>rosids</taxon>
        <taxon>malvids</taxon>
        <taxon>Brassicales</taxon>
        <taxon>Brassicaceae</taxon>
        <taxon>Coluteocarpeae</taxon>
        <taxon>Noccaea</taxon>
    </lineage>
</organism>
<evidence type="ECO:0000256" key="12">
    <source>
        <dbReference type="ARBA" id="ARBA00023089"/>
    </source>
</evidence>
<comment type="subcellular location">
    <subcellularLocation>
        <location evidence="1">Nucleus</location>
    </subcellularLocation>
</comment>
<keyword evidence="5" id="KW-0600">Photoreceptor protein</keyword>
<dbReference type="SMART" id="SM00086">
    <property type="entry name" value="PAC"/>
    <property type="match status" value="1"/>
</dbReference>
<protein>
    <submittedName>
        <fullName evidence="17">Adagio protein 3</fullName>
    </submittedName>
</protein>
<keyword evidence="9" id="KW-0677">Repeat</keyword>
<keyword evidence="7" id="KW-0285">Flavoprotein</keyword>
<dbReference type="GO" id="GO:0007623">
    <property type="term" value="P:circadian rhythm"/>
    <property type="evidence" value="ECO:0007669"/>
    <property type="project" value="TreeGrafter"/>
</dbReference>
<dbReference type="GO" id="GO:0005829">
    <property type="term" value="C:cytosol"/>
    <property type="evidence" value="ECO:0007669"/>
    <property type="project" value="TreeGrafter"/>
</dbReference>
<proteinExistence type="inferred from homology"/>
<feature type="domain" description="PAS" evidence="16">
    <location>
        <begin position="71"/>
        <end position="126"/>
    </location>
</feature>
<evidence type="ECO:0000313" key="18">
    <source>
        <dbReference type="EMBL" id="JAU87091.1"/>
    </source>
</evidence>
<dbReference type="GO" id="GO:0009908">
    <property type="term" value="P:flower development"/>
    <property type="evidence" value="ECO:0007669"/>
    <property type="project" value="UniProtKB-KW"/>
</dbReference>
<dbReference type="PANTHER" id="PTHR46175:SF2">
    <property type="entry name" value="ADAGIO PROTEIN 3"/>
    <property type="match status" value="1"/>
</dbReference>
<name>A0A1J3EM28_NOCCA</name>
<dbReference type="GO" id="GO:0009637">
    <property type="term" value="P:response to blue light"/>
    <property type="evidence" value="ECO:0007669"/>
    <property type="project" value="TreeGrafter"/>
</dbReference>
<evidence type="ECO:0000256" key="7">
    <source>
        <dbReference type="ARBA" id="ARBA00022630"/>
    </source>
</evidence>
<dbReference type="CDD" id="cd00130">
    <property type="entry name" value="PAS"/>
    <property type="match status" value="1"/>
</dbReference>
<dbReference type="Gene3D" id="3.30.450.20">
    <property type="entry name" value="PAS domain"/>
    <property type="match status" value="1"/>
</dbReference>
<dbReference type="Gene3D" id="2.120.10.80">
    <property type="entry name" value="Kelch-type beta propeller"/>
    <property type="match status" value="2"/>
</dbReference>
<keyword evidence="15" id="KW-0539">Nucleus</keyword>
<evidence type="ECO:0000256" key="10">
    <source>
        <dbReference type="ARBA" id="ARBA00022786"/>
    </source>
</evidence>
<evidence type="ECO:0000256" key="9">
    <source>
        <dbReference type="ARBA" id="ARBA00022737"/>
    </source>
</evidence>
<evidence type="ECO:0000256" key="14">
    <source>
        <dbReference type="ARBA" id="ARBA00023170"/>
    </source>
</evidence>
<comment type="similarity">
    <text evidence="3">Belongs to the ADAGIO family.</text>
</comment>
<comment type="pathway">
    <text evidence="2">Protein modification; protein ubiquitination.</text>
</comment>
<reference evidence="17" key="1">
    <citation type="submission" date="2016-07" db="EMBL/GenBank/DDBJ databases">
        <title>De novo transcriptome assembly of four accessions of the metal hyperaccumulator plant Noccaea caerulescens.</title>
        <authorList>
            <person name="Blande D."/>
            <person name="Halimaa P."/>
            <person name="Tervahauta A.I."/>
            <person name="Aarts M.G."/>
            <person name="Karenlampi S.O."/>
        </authorList>
    </citation>
    <scope>NUCLEOTIDE SEQUENCE</scope>
</reference>
<dbReference type="InterPro" id="IPR036047">
    <property type="entry name" value="F-box-like_dom_sf"/>
</dbReference>
<dbReference type="InterPro" id="IPR015915">
    <property type="entry name" value="Kelch-typ_b-propeller"/>
</dbReference>
<evidence type="ECO:0000256" key="8">
    <source>
        <dbReference type="ARBA" id="ARBA00022643"/>
    </source>
</evidence>
<gene>
    <name evidence="17" type="ORF">LC_TR13013_c0_g1_i1_g.45240</name>
    <name evidence="18" type="ORF">MP_TR20688_c0_g1_i1_g.58767</name>
</gene>
<evidence type="ECO:0000256" key="5">
    <source>
        <dbReference type="ARBA" id="ARBA00022543"/>
    </source>
</evidence>
<dbReference type="FunFam" id="2.120.10.80:FF:000026">
    <property type="entry name" value="Putative LOV domain-containing protein"/>
    <property type="match status" value="1"/>
</dbReference>
<evidence type="ECO:0000256" key="15">
    <source>
        <dbReference type="ARBA" id="ARBA00023242"/>
    </source>
</evidence>
<evidence type="ECO:0000313" key="17">
    <source>
        <dbReference type="EMBL" id="JAU32366.1"/>
    </source>
</evidence>
<dbReference type="AlphaFoldDB" id="A0A1J3EM28"/>
<keyword evidence="13" id="KW-0090">Biological rhythms</keyword>
<evidence type="ECO:0000256" key="13">
    <source>
        <dbReference type="ARBA" id="ARBA00023108"/>
    </source>
</evidence>